<evidence type="ECO:0000313" key="1">
    <source>
        <dbReference type="EMBL" id="TDL22150.1"/>
    </source>
</evidence>
<dbReference type="VEuPathDB" id="FungiDB:BD410DRAFT_803662"/>
<accession>A0A4Y7Q5Q6</accession>
<reference evidence="1 2" key="1">
    <citation type="submission" date="2018-06" db="EMBL/GenBank/DDBJ databases">
        <title>A transcriptomic atlas of mushroom development highlights an independent origin of complex multicellularity.</title>
        <authorList>
            <consortium name="DOE Joint Genome Institute"/>
            <person name="Krizsan K."/>
            <person name="Almasi E."/>
            <person name="Merenyi Z."/>
            <person name="Sahu N."/>
            <person name="Viragh M."/>
            <person name="Koszo T."/>
            <person name="Mondo S."/>
            <person name="Kiss B."/>
            <person name="Balint B."/>
            <person name="Kues U."/>
            <person name="Barry K."/>
            <person name="Hegedus J.C."/>
            <person name="Henrissat B."/>
            <person name="Johnson J."/>
            <person name="Lipzen A."/>
            <person name="Ohm R."/>
            <person name="Nagy I."/>
            <person name="Pangilinan J."/>
            <person name="Yan J."/>
            <person name="Xiong Y."/>
            <person name="Grigoriev I.V."/>
            <person name="Hibbett D.S."/>
            <person name="Nagy L.G."/>
        </authorList>
    </citation>
    <scope>NUCLEOTIDE SEQUENCE [LARGE SCALE GENOMIC DNA]</scope>
    <source>
        <strain evidence="1 2">SZMC22713</strain>
    </source>
</reference>
<evidence type="ECO:0000313" key="2">
    <source>
        <dbReference type="Proteomes" id="UP000294933"/>
    </source>
</evidence>
<sequence>MNAKLRTVKSARMPEARRTVAEQGQVKVAFRFLSGVMNLSGTSRHLGVTRRIQSLVCASSSSSVERRRCKIMRKGTRCSQRWKRSLNVSPSLSVATADGNAEDLSLTALRNGARGQDERRCLPKWSSDNSEFATAGNGARGLKPIGPPQRRAIAITSCPGIRKRAARAGVQEVTIPTQDDGKDRLPAANLKYASPEYGNKHAIHDAGSISMIFK</sequence>
<protein>
    <submittedName>
        <fullName evidence="1">Uncharacterized protein</fullName>
    </submittedName>
</protein>
<dbReference type="AlphaFoldDB" id="A0A4Y7Q5Q6"/>
<name>A0A4Y7Q5Q6_9AGAM</name>
<gene>
    <name evidence="1" type="ORF">BD410DRAFT_803662</name>
</gene>
<proteinExistence type="predicted"/>
<keyword evidence="2" id="KW-1185">Reference proteome</keyword>
<dbReference type="Proteomes" id="UP000294933">
    <property type="component" value="Unassembled WGS sequence"/>
</dbReference>
<organism evidence="1 2">
    <name type="scientific">Rickenella mellea</name>
    <dbReference type="NCBI Taxonomy" id="50990"/>
    <lineage>
        <taxon>Eukaryota</taxon>
        <taxon>Fungi</taxon>
        <taxon>Dikarya</taxon>
        <taxon>Basidiomycota</taxon>
        <taxon>Agaricomycotina</taxon>
        <taxon>Agaricomycetes</taxon>
        <taxon>Hymenochaetales</taxon>
        <taxon>Rickenellaceae</taxon>
        <taxon>Rickenella</taxon>
    </lineage>
</organism>
<dbReference type="EMBL" id="ML170176">
    <property type="protein sequence ID" value="TDL22150.1"/>
    <property type="molecule type" value="Genomic_DNA"/>
</dbReference>